<dbReference type="InterPro" id="IPR000719">
    <property type="entry name" value="Prot_kinase_dom"/>
</dbReference>
<sequence length="315" mass="35952">MVPLPTSYSLTNSSLESNQSNISDQEVVIGEQWIVLAKIGEGSFGEVFEVKDINTGRHYAVKREPRSSHPSQIKHESILYDILAAGPGIPQCHWYGRHEDFDCIVMDLLGSSLKQLRQSVHHIPLPIVMDLGCQIPENFLFSDSCRLPDYHRYVDENSTHRRWDYESCQQLFATWGETRPKLFVVDLGLATCWRNLDTKQPYPENKKRIRNKTGTARYASLNVHRGKTPSRRDDMESLGYLVVDLALGGLPWTGIQARSSKAGWDRMRAMKEDIRTVDLCDGLPHGVVAFIDYTRRLGFADEPDYELLRKLLQSS</sequence>
<evidence type="ECO:0000256" key="1">
    <source>
        <dbReference type="PROSITE-ProRule" id="PRU10141"/>
    </source>
</evidence>
<organism evidence="3 4">
    <name type="scientific">Absidia repens</name>
    <dbReference type="NCBI Taxonomy" id="90262"/>
    <lineage>
        <taxon>Eukaryota</taxon>
        <taxon>Fungi</taxon>
        <taxon>Fungi incertae sedis</taxon>
        <taxon>Mucoromycota</taxon>
        <taxon>Mucoromycotina</taxon>
        <taxon>Mucoromycetes</taxon>
        <taxon>Mucorales</taxon>
        <taxon>Cunninghamellaceae</taxon>
        <taxon>Absidia</taxon>
    </lineage>
</organism>
<evidence type="ECO:0000313" key="3">
    <source>
        <dbReference type="EMBL" id="ORZ17208.1"/>
    </source>
</evidence>
<dbReference type="Proteomes" id="UP000193560">
    <property type="component" value="Unassembled WGS sequence"/>
</dbReference>
<feature type="non-terminal residue" evidence="3">
    <location>
        <position position="315"/>
    </location>
</feature>
<dbReference type="GO" id="GO:0004672">
    <property type="term" value="F:protein kinase activity"/>
    <property type="evidence" value="ECO:0007669"/>
    <property type="project" value="InterPro"/>
</dbReference>
<dbReference type="OrthoDB" id="5979581at2759"/>
<dbReference type="STRING" id="90262.A0A1X2IIR2"/>
<evidence type="ECO:0000259" key="2">
    <source>
        <dbReference type="PROSITE" id="PS50011"/>
    </source>
</evidence>
<dbReference type="GO" id="GO:0005524">
    <property type="term" value="F:ATP binding"/>
    <property type="evidence" value="ECO:0007669"/>
    <property type="project" value="UniProtKB-UniRule"/>
</dbReference>
<dbReference type="AlphaFoldDB" id="A0A1X2IIR2"/>
<dbReference type="InterPro" id="IPR050235">
    <property type="entry name" value="CK1_Ser-Thr_kinase"/>
</dbReference>
<keyword evidence="1" id="KW-0547">Nucleotide-binding</keyword>
<name>A0A1X2IIR2_9FUNG</name>
<dbReference type="SMART" id="SM00220">
    <property type="entry name" value="S_TKc"/>
    <property type="match status" value="1"/>
</dbReference>
<comment type="caution">
    <text evidence="3">The sequence shown here is derived from an EMBL/GenBank/DDBJ whole genome shotgun (WGS) entry which is preliminary data.</text>
</comment>
<dbReference type="PROSITE" id="PS00107">
    <property type="entry name" value="PROTEIN_KINASE_ATP"/>
    <property type="match status" value="1"/>
</dbReference>
<protein>
    <submittedName>
        <fullName evidence="3">Kinase-like domain-containing protein</fullName>
    </submittedName>
</protein>
<dbReference type="SUPFAM" id="SSF56112">
    <property type="entry name" value="Protein kinase-like (PK-like)"/>
    <property type="match status" value="1"/>
</dbReference>
<keyword evidence="1" id="KW-0067">ATP-binding</keyword>
<dbReference type="InterPro" id="IPR017441">
    <property type="entry name" value="Protein_kinase_ATP_BS"/>
</dbReference>
<evidence type="ECO:0000313" key="4">
    <source>
        <dbReference type="Proteomes" id="UP000193560"/>
    </source>
</evidence>
<feature type="domain" description="Protein kinase" evidence="2">
    <location>
        <begin position="33"/>
        <end position="315"/>
    </location>
</feature>
<dbReference type="Gene3D" id="1.10.510.10">
    <property type="entry name" value="Transferase(Phosphotransferase) domain 1"/>
    <property type="match status" value="1"/>
</dbReference>
<keyword evidence="3" id="KW-0808">Transferase</keyword>
<dbReference type="PROSITE" id="PS50011">
    <property type="entry name" value="PROTEIN_KINASE_DOM"/>
    <property type="match status" value="1"/>
</dbReference>
<keyword evidence="3" id="KW-0418">Kinase</keyword>
<dbReference type="InterPro" id="IPR011009">
    <property type="entry name" value="Kinase-like_dom_sf"/>
</dbReference>
<keyword evidence="4" id="KW-1185">Reference proteome</keyword>
<gene>
    <name evidence="3" type="ORF">BCR42DRAFT_326111</name>
</gene>
<reference evidence="3 4" key="1">
    <citation type="submission" date="2016-07" db="EMBL/GenBank/DDBJ databases">
        <title>Pervasive Adenine N6-methylation of Active Genes in Fungi.</title>
        <authorList>
            <consortium name="DOE Joint Genome Institute"/>
            <person name="Mondo S.J."/>
            <person name="Dannebaum R.O."/>
            <person name="Kuo R.C."/>
            <person name="Labutti K."/>
            <person name="Haridas S."/>
            <person name="Kuo A."/>
            <person name="Salamov A."/>
            <person name="Ahrendt S.R."/>
            <person name="Lipzen A."/>
            <person name="Sullivan W."/>
            <person name="Andreopoulos W.B."/>
            <person name="Clum A."/>
            <person name="Lindquist E."/>
            <person name="Daum C."/>
            <person name="Ramamoorthy G.K."/>
            <person name="Gryganskyi A."/>
            <person name="Culley D."/>
            <person name="Magnuson J.K."/>
            <person name="James T.Y."/>
            <person name="O'Malley M.A."/>
            <person name="Stajich J.E."/>
            <person name="Spatafora J.W."/>
            <person name="Visel A."/>
            <person name="Grigoriev I.V."/>
        </authorList>
    </citation>
    <scope>NUCLEOTIDE SEQUENCE [LARGE SCALE GENOMIC DNA]</scope>
    <source>
        <strain evidence="3 4">NRRL 1336</strain>
    </source>
</reference>
<dbReference type="Gene3D" id="3.30.200.20">
    <property type="entry name" value="Phosphorylase Kinase, domain 1"/>
    <property type="match status" value="1"/>
</dbReference>
<accession>A0A1X2IIR2</accession>
<dbReference type="EMBL" id="MCGE01000010">
    <property type="protein sequence ID" value="ORZ17208.1"/>
    <property type="molecule type" value="Genomic_DNA"/>
</dbReference>
<dbReference type="PANTHER" id="PTHR11909">
    <property type="entry name" value="CASEIN KINASE-RELATED"/>
    <property type="match status" value="1"/>
</dbReference>
<proteinExistence type="predicted"/>
<feature type="binding site" evidence="1">
    <location>
        <position position="62"/>
    </location>
    <ligand>
        <name>ATP</name>
        <dbReference type="ChEBI" id="CHEBI:30616"/>
    </ligand>
</feature>